<dbReference type="PANTHER" id="PTHR11096">
    <property type="entry name" value="RNA 3' TERMINAL PHOSPHATE CYCLASE"/>
    <property type="match status" value="1"/>
</dbReference>
<accession>A0A0F7TYG0</accession>
<evidence type="ECO:0000259" key="2">
    <source>
        <dbReference type="Pfam" id="PF01137"/>
    </source>
</evidence>
<dbReference type="InterPro" id="IPR037136">
    <property type="entry name" value="RNA3'_phos_cyclase_dom_sf"/>
</dbReference>
<proteinExistence type="predicted"/>
<sequence>MDADMAIKINPKMEVRKLQRVAHAHNLAPCGPAPKDTSPLPSSCTIRTSNGAESPQKPLHHVRLDGRTLEGGGQLVRIALGLSALTGRAVTVDHVRGNRGGKTGLKASHAAAVKLLAEISGSHVSDGNVGSKCLTFTPPQACVEEDEQSPDATRQPQDIPLVSLNTLSVKPEYNIRLTTPGSVFLIFQALYPYLLHVGLRAMTECIRVNIVGGTNGTSSPSYDYAAQVMAPNFVRLGLPSFSMTLQSRGWTSGVVGMGEVSFFIRPLPELTDGLASEKSKQSVGVGAACASRFPRIKIMDYECGKITRITITVLAPNDALQKAKENGSPFTVAEYVEQETLRRLRKSLKTLDQTILAEPLNGERHIPIDMSPTEFTSHPSRLYILLVAHTSTGFRIGHDALFGDHRGRKHTKQKVGKHQKYKKGQGPPPKKKDSEAHLQRVSDMIDECVQGFIDELSETHDDTQTYQIDGSTGSTPAKRSCLDSHMRDQIVVFEALGNLGDKVGIARSEVAQPPEAERYWTLHTKTAQWVCQKMLQDVANNSTRTRQFKERPNYL</sequence>
<organism evidence="3 4">
    <name type="scientific">Penicillium brasilianum</name>
    <dbReference type="NCBI Taxonomy" id="104259"/>
    <lineage>
        <taxon>Eukaryota</taxon>
        <taxon>Fungi</taxon>
        <taxon>Dikarya</taxon>
        <taxon>Ascomycota</taxon>
        <taxon>Pezizomycotina</taxon>
        <taxon>Eurotiomycetes</taxon>
        <taxon>Eurotiomycetidae</taxon>
        <taxon>Eurotiales</taxon>
        <taxon>Aspergillaceae</taxon>
        <taxon>Penicillium</taxon>
    </lineage>
</organism>
<evidence type="ECO:0000313" key="3">
    <source>
        <dbReference type="EMBL" id="CEJ60072.1"/>
    </source>
</evidence>
<dbReference type="EMBL" id="CDHK01000008">
    <property type="protein sequence ID" value="CEJ60072.1"/>
    <property type="molecule type" value="Genomic_DNA"/>
</dbReference>
<evidence type="ECO:0000313" key="4">
    <source>
        <dbReference type="Proteomes" id="UP000042958"/>
    </source>
</evidence>
<dbReference type="STRING" id="104259.A0A0F7TYG0"/>
<name>A0A0F7TYG0_PENBI</name>
<dbReference type="GO" id="GO:0006396">
    <property type="term" value="P:RNA processing"/>
    <property type="evidence" value="ECO:0007669"/>
    <property type="project" value="InterPro"/>
</dbReference>
<feature type="compositionally biased region" description="Basic residues" evidence="1">
    <location>
        <begin position="406"/>
        <end position="423"/>
    </location>
</feature>
<reference evidence="4" key="1">
    <citation type="journal article" date="2015" name="Genome Announc.">
        <title>Draft genome sequence of the fungus Penicillium brasilianum MG11.</title>
        <authorList>
            <person name="Horn F."/>
            <person name="Linde J."/>
            <person name="Mattern D.J."/>
            <person name="Walther G."/>
            <person name="Guthke R."/>
            <person name="Brakhage A.A."/>
            <person name="Valiante V."/>
        </authorList>
    </citation>
    <scope>NUCLEOTIDE SEQUENCE [LARGE SCALE GENOMIC DNA]</scope>
    <source>
        <strain evidence="4">MG11</strain>
    </source>
</reference>
<gene>
    <name evidence="3" type="ORF">PMG11_08662</name>
</gene>
<dbReference type="Proteomes" id="UP000042958">
    <property type="component" value="Unassembled WGS sequence"/>
</dbReference>
<dbReference type="GO" id="GO:0005634">
    <property type="term" value="C:nucleus"/>
    <property type="evidence" value="ECO:0007669"/>
    <property type="project" value="TreeGrafter"/>
</dbReference>
<dbReference type="AlphaFoldDB" id="A0A0F7TYG0"/>
<dbReference type="InterPro" id="IPR000228">
    <property type="entry name" value="RNA3'_term_phos_cyc"/>
</dbReference>
<dbReference type="OrthoDB" id="25029at2759"/>
<protein>
    <recommendedName>
        <fullName evidence="2">RNA 3'-terminal phosphate cyclase domain-containing protein</fullName>
    </recommendedName>
</protein>
<evidence type="ECO:0000256" key="1">
    <source>
        <dbReference type="SAM" id="MobiDB-lite"/>
    </source>
</evidence>
<keyword evidence="4" id="KW-1185">Reference proteome</keyword>
<feature type="region of interest" description="Disordered" evidence="1">
    <location>
        <begin position="402"/>
        <end position="436"/>
    </location>
</feature>
<dbReference type="GO" id="GO:0003963">
    <property type="term" value="F:RNA-3'-phosphate cyclase activity"/>
    <property type="evidence" value="ECO:0007669"/>
    <property type="project" value="TreeGrafter"/>
</dbReference>
<feature type="domain" description="RNA 3'-terminal phosphate cyclase" evidence="2">
    <location>
        <begin position="69"/>
        <end position="536"/>
    </location>
</feature>
<dbReference type="Pfam" id="PF01137">
    <property type="entry name" value="RTC"/>
    <property type="match status" value="1"/>
</dbReference>
<dbReference type="Gene3D" id="3.65.10.20">
    <property type="entry name" value="RNA 3'-terminal phosphate cyclase domain"/>
    <property type="match status" value="2"/>
</dbReference>
<dbReference type="SUPFAM" id="SSF55205">
    <property type="entry name" value="EPT/RTPC-like"/>
    <property type="match status" value="1"/>
</dbReference>
<dbReference type="InterPro" id="IPR013792">
    <property type="entry name" value="RNA3'P_cycl/enolpyr_Trfase_a/b"/>
</dbReference>
<dbReference type="InterPro" id="IPR023797">
    <property type="entry name" value="RNA3'_phos_cyclase_dom"/>
</dbReference>
<dbReference type="PANTHER" id="PTHR11096:SF0">
    <property type="entry name" value="RNA 3'-TERMINAL PHOSPHATE CYCLASE"/>
    <property type="match status" value="1"/>
</dbReference>